<dbReference type="SMART" id="SM00271">
    <property type="entry name" value="DnaJ"/>
    <property type="match status" value="1"/>
</dbReference>
<keyword evidence="3" id="KW-0812">Transmembrane</keyword>
<dbReference type="InterPro" id="IPR036869">
    <property type="entry name" value="J_dom_sf"/>
</dbReference>
<dbReference type="PROSITE" id="PS00636">
    <property type="entry name" value="DNAJ_1"/>
    <property type="match status" value="1"/>
</dbReference>
<name>A0A2W4Y8L5_9CYAN</name>
<feature type="transmembrane region" description="Helical" evidence="3">
    <location>
        <begin position="144"/>
        <end position="167"/>
    </location>
</feature>
<dbReference type="EMBL" id="QBML01000005">
    <property type="protein sequence ID" value="PZO43325.1"/>
    <property type="molecule type" value="Genomic_DNA"/>
</dbReference>
<accession>A0A2W4Y8L5</accession>
<dbReference type="AlphaFoldDB" id="A0A2W4Y8L5"/>
<keyword evidence="3" id="KW-1133">Transmembrane helix</keyword>
<evidence type="ECO:0000313" key="6">
    <source>
        <dbReference type="Proteomes" id="UP000249467"/>
    </source>
</evidence>
<evidence type="ECO:0000256" key="2">
    <source>
        <dbReference type="SAM" id="MobiDB-lite"/>
    </source>
</evidence>
<evidence type="ECO:0000256" key="1">
    <source>
        <dbReference type="ARBA" id="ARBA00023186"/>
    </source>
</evidence>
<gene>
    <name evidence="5" type="ORF">DCF19_05090</name>
</gene>
<feature type="compositionally biased region" description="Polar residues" evidence="2">
    <location>
        <begin position="18"/>
        <end position="28"/>
    </location>
</feature>
<dbReference type="PANTHER" id="PTHR44145:SF3">
    <property type="entry name" value="DNAJ HOMOLOG SUBFAMILY A MEMBER 3, MITOCHONDRIAL"/>
    <property type="match status" value="1"/>
</dbReference>
<protein>
    <submittedName>
        <fullName evidence="5">Molecular chaperone DnaJ</fullName>
    </submittedName>
</protein>
<comment type="caution">
    <text evidence="5">The sequence shown here is derived from an EMBL/GenBank/DDBJ whole genome shotgun (WGS) entry which is preliminary data.</text>
</comment>
<dbReference type="CDD" id="cd06257">
    <property type="entry name" value="DnaJ"/>
    <property type="match status" value="1"/>
</dbReference>
<dbReference type="Gene3D" id="1.10.287.110">
    <property type="entry name" value="DnaJ domain"/>
    <property type="match status" value="1"/>
</dbReference>
<organism evidence="5 6">
    <name type="scientific">Pseudanabaena frigida</name>
    <dbReference type="NCBI Taxonomy" id="945775"/>
    <lineage>
        <taxon>Bacteria</taxon>
        <taxon>Bacillati</taxon>
        <taxon>Cyanobacteriota</taxon>
        <taxon>Cyanophyceae</taxon>
        <taxon>Pseudanabaenales</taxon>
        <taxon>Pseudanabaenaceae</taxon>
        <taxon>Pseudanabaena</taxon>
    </lineage>
</organism>
<evidence type="ECO:0000313" key="5">
    <source>
        <dbReference type="EMBL" id="PZO43325.1"/>
    </source>
</evidence>
<keyword evidence="3" id="KW-0472">Membrane</keyword>
<dbReference type="PANTHER" id="PTHR44145">
    <property type="entry name" value="DNAJ HOMOLOG SUBFAMILY A MEMBER 3, MITOCHONDRIAL"/>
    <property type="match status" value="1"/>
</dbReference>
<feature type="domain" description="J" evidence="4">
    <location>
        <begin position="34"/>
        <end position="100"/>
    </location>
</feature>
<sequence length="191" mass="21200">MSNSKPPSNKNANSTNSLPNGSNRISPADSQSKTYYALLGVTPWASEIDIRRAYRDLSKLYHPDTTQLPKDIAVENFRQINEAYATLSNADRRSEYDRRIQFSRFQYTTTSINGVKSQNQTPSNLQSIDDDGLPSERPLSGGELFALLLIGATLVFCLVLVILIAWIRGDSLLPEAITPLSIFPIDSITFS</sequence>
<dbReference type="PROSITE" id="PS50076">
    <property type="entry name" value="DNAJ_2"/>
    <property type="match status" value="1"/>
</dbReference>
<dbReference type="Proteomes" id="UP000249467">
    <property type="component" value="Unassembled WGS sequence"/>
</dbReference>
<dbReference type="Pfam" id="PF00226">
    <property type="entry name" value="DnaJ"/>
    <property type="match status" value="1"/>
</dbReference>
<dbReference type="SUPFAM" id="SSF46565">
    <property type="entry name" value="Chaperone J-domain"/>
    <property type="match status" value="1"/>
</dbReference>
<evidence type="ECO:0000259" key="4">
    <source>
        <dbReference type="PROSITE" id="PS50076"/>
    </source>
</evidence>
<dbReference type="InterPro" id="IPR018253">
    <property type="entry name" value="DnaJ_domain_CS"/>
</dbReference>
<proteinExistence type="predicted"/>
<reference evidence="5 6" key="2">
    <citation type="submission" date="2018-06" db="EMBL/GenBank/DDBJ databases">
        <title>Metagenomic assembly of (sub)arctic Cyanobacteria and their associated microbiome from non-axenic cultures.</title>
        <authorList>
            <person name="Baurain D."/>
        </authorList>
    </citation>
    <scope>NUCLEOTIDE SEQUENCE [LARGE SCALE GENOMIC DNA]</scope>
    <source>
        <strain evidence="5">ULC066bin1</strain>
    </source>
</reference>
<reference evidence="5 6" key="1">
    <citation type="submission" date="2018-04" db="EMBL/GenBank/DDBJ databases">
        <authorList>
            <person name="Go L.Y."/>
            <person name="Mitchell J.A."/>
        </authorList>
    </citation>
    <scope>NUCLEOTIDE SEQUENCE [LARGE SCALE GENOMIC DNA]</scope>
    <source>
        <strain evidence="5">ULC066bin1</strain>
    </source>
</reference>
<dbReference type="InterPro" id="IPR001623">
    <property type="entry name" value="DnaJ_domain"/>
</dbReference>
<dbReference type="InterPro" id="IPR051938">
    <property type="entry name" value="Apopto_cytoskel_mod"/>
</dbReference>
<keyword evidence="1" id="KW-0143">Chaperone</keyword>
<dbReference type="PRINTS" id="PR00625">
    <property type="entry name" value="JDOMAIN"/>
</dbReference>
<feature type="region of interest" description="Disordered" evidence="2">
    <location>
        <begin position="1"/>
        <end position="28"/>
    </location>
</feature>
<evidence type="ECO:0000256" key="3">
    <source>
        <dbReference type="SAM" id="Phobius"/>
    </source>
</evidence>
<feature type="compositionally biased region" description="Low complexity" evidence="2">
    <location>
        <begin position="1"/>
        <end position="17"/>
    </location>
</feature>